<evidence type="ECO:0000256" key="2">
    <source>
        <dbReference type="SAM" id="Phobius"/>
    </source>
</evidence>
<evidence type="ECO:0000256" key="1">
    <source>
        <dbReference type="SAM" id="MobiDB-lite"/>
    </source>
</evidence>
<keyword evidence="2" id="KW-0472">Membrane</keyword>
<keyword evidence="5" id="KW-1185">Reference proteome</keyword>
<dbReference type="Proteomes" id="UP000028058">
    <property type="component" value="Unassembled WGS sequence"/>
</dbReference>
<feature type="compositionally biased region" description="Pro residues" evidence="1">
    <location>
        <begin position="124"/>
        <end position="135"/>
    </location>
</feature>
<feature type="compositionally biased region" description="Acidic residues" evidence="1">
    <location>
        <begin position="147"/>
        <end position="156"/>
    </location>
</feature>
<dbReference type="AlphaFoldDB" id="A0A3R7IUK9"/>
<feature type="compositionally biased region" description="Low complexity" evidence="1">
    <location>
        <begin position="112"/>
        <end position="123"/>
    </location>
</feature>
<keyword evidence="2" id="KW-1133">Transmembrane helix</keyword>
<evidence type="ECO:0000313" key="4">
    <source>
        <dbReference type="EMBL" id="RKM96507.1"/>
    </source>
</evidence>
<accession>A0A3R7IUK9</accession>
<organism evidence="4 5">
    <name type="scientific">Streptomyces xinghaiensis</name>
    <dbReference type="NCBI Taxonomy" id="1038928"/>
    <lineage>
        <taxon>Bacteria</taxon>
        <taxon>Bacillati</taxon>
        <taxon>Actinomycetota</taxon>
        <taxon>Actinomycetes</taxon>
        <taxon>Kitasatosporales</taxon>
        <taxon>Streptomycetaceae</taxon>
        <taxon>Streptomyces</taxon>
    </lineage>
</organism>
<gene>
    <name evidence="4" type="ORF">SFRA_010590</name>
</gene>
<name>A0A3R7IUK9_9ACTN</name>
<dbReference type="OrthoDB" id="4463773at2"/>
<feature type="compositionally biased region" description="Low complexity" evidence="1">
    <location>
        <begin position="40"/>
        <end position="49"/>
    </location>
</feature>
<protein>
    <submittedName>
        <fullName evidence="4">DUF2510 domain-containing protein</fullName>
    </submittedName>
</protein>
<dbReference type="Pfam" id="PF10708">
    <property type="entry name" value="DUF2510"/>
    <property type="match status" value="1"/>
</dbReference>
<evidence type="ECO:0000313" key="5">
    <source>
        <dbReference type="Proteomes" id="UP000028058"/>
    </source>
</evidence>
<feature type="region of interest" description="Disordered" evidence="1">
    <location>
        <begin position="236"/>
        <end position="265"/>
    </location>
</feature>
<reference evidence="4 5" key="1">
    <citation type="journal article" date="2014" name="Genome Announc.">
        <title>Draft Genome Sequence of Streptomyces fradiae ATCC 19609, a Strain Highly Sensitive to Antibiotics.</title>
        <authorList>
            <person name="Bekker O.B."/>
            <person name="Klimina K.M."/>
            <person name="Vatlin A.A."/>
            <person name="Zakharevich N.V."/>
            <person name="Kasianov A.S."/>
            <person name="Danilenko V.N."/>
        </authorList>
    </citation>
    <scope>NUCLEOTIDE SEQUENCE [LARGE SCALE GENOMIC DNA]</scope>
    <source>
        <strain evidence="4 5">ATCC 19609</strain>
    </source>
</reference>
<sequence>MSMTTPPGWYPDPGPTGGGPALERWWDGSGWTDLTRQAQAAAPAAATPPGGFGGMAGFGPPEPPDLPPYDIRDRQTSPGASRGTKVAVLVTAAVVLVAAIAGGIVLLDGGDDSGTASSPGPGLSAPPVPTVPSPSLPDGGDGSPEASPDDSPDGDGEPPGSGDRAMDALNGIYLPVPEGWEGRSGTNGAGLTTGPYPCPGDKKLKCVRGGVNSQAAEGHKATTAKGVAEEDIAKNAEASYGESPSSGSDAYGGITSRKEVKSEPVTVAGEQGHLVRWKLSTAEGAGGYVQSVAFPSPLDPEKFVVIRFGFDAGEKAPDLSEMDAITAGVEPLTGPGGTAGREV</sequence>
<feature type="region of interest" description="Disordered" evidence="1">
    <location>
        <begin position="112"/>
        <end position="167"/>
    </location>
</feature>
<dbReference type="EMBL" id="JNAD02000004">
    <property type="protein sequence ID" value="RKM96507.1"/>
    <property type="molecule type" value="Genomic_DNA"/>
</dbReference>
<proteinExistence type="predicted"/>
<evidence type="ECO:0000259" key="3">
    <source>
        <dbReference type="Pfam" id="PF10708"/>
    </source>
</evidence>
<comment type="caution">
    <text evidence="4">The sequence shown here is derived from an EMBL/GenBank/DDBJ whole genome shotgun (WGS) entry which is preliminary data.</text>
</comment>
<keyword evidence="2" id="KW-0812">Transmembrane</keyword>
<feature type="region of interest" description="Disordered" evidence="1">
    <location>
        <begin position="1"/>
        <end position="83"/>
    </location>
</feature>
<feature type="domain" description="DUF2510" evidence="3">
    <location>
        <begin position="7"/>
        <end position="44"/>
    </location>
</feature>
<dbReference type="InterPro" id="IPR018929">
    <property type="entry name" value="DUF2510"/>
</dbReference>
<feature type="transmembrane region" description="Helical" evidence="2">
    <location>
        <begin position="86"/>
        <end position="107"/>
    </location>
</feature>